<feature type="region of interest" description="Disordered" evidence="1">
    <location>
        <begin position="81"/>
        <end position="108"/>
    </location>
</feature>
<dbReference type="SUPFAM" id="SSF55658">
    <property type="entry name" value="L9 N-domain-like"/>
    <property type="match status" value="1"/>
</dbReference>
<feature type="region of interest" description="Disordered" evidence="1">
    <location>
        <begin position="1"/>
        <end position="69"/>
    </location>
</feature>
<dbReference type="STRING" id="1076256.A0A2H3B806"/>
<evidence type="ECO:0000313" key="4">
    <source>
        <dbReference type="Proteomes" id="UP000218334"/>
    </source>
</evidence>
<dbReference type="Gene3D" id="3.40.970.10">
    <property type="entry name" value="Ribonuclease H1, N-terminal domain"/>
    <property type="match status" value="1"/>
</dbReference>
<gene>
    <name evidence="3" type="ORF">ARMSODRAFT_899668</name>
</gene>
<evidence type="ECO:0000313" key="3">
    <source>
        <dbReference type="EMBL" id="PBK59166.1"/>
    </source>
</evidence>
<dbReference type="InterPro" id="IPR009027">
    <property type="entry name" value="Ribosomal_bL9/RNase_H1_N"/>
</dbReference>
<feature type="domain" description="Ribonuclease H1 N-terminal" evidence="2">
    <location>
        <begin position="117"/>
        <end position="158"/>
    </location>
</feature>
<accession>A0A2H3B806</accession>
<name>A0A2H3B806_9AGAR</name>
<dbReference type="InterPro" id="IPR011320">
    <property type="entry name" value="RNase_H1_N"/>
</dbReference>
<reference evidence="4" key="1">
    <citation type="journal article" date="2017" name="Nat. Ecol. Evol.">
        <title>Genome expansion and lineage-specific genetic innovations in the forest pathogenic fungi Armillaria.</title>
        <authorList>
            <person name="Sipos G."/>
            <person name="Prasanna A.N."/>
            <person name="Walter M.C."/>
            <person name="O'Connor E."/>
            <person name="Balint B."/>
            <person name="Krizsan K."/>
            <person name="Kiss B."/>
            <person name="Hess J."/>
            <person name="Varga T."/>
            <person name="Slot J."/>
            <person name="Riley R."/>
            <person name="Boka B."/>
            <person name="Rigling D."/>
            <person name="Barry K."/>
            <person name="Lee J."/>
            <person name="Mihaltcheva S."/>
            <person name="LaButti K."/>
            <person name="Lipzen A."/>
            <person name="Waldron R."/>
            <person name="Moloney N.M."/>
            <person name="Sperisen C."/>
            <person name="Kredics L."/>
            <person name="Vagvoelgyi C."/>
            <person name="Patrignani A."/>
            <person name="Fitzpatrick D."/>
            <person name="Nagy I."/>
            <person name="Doyle S."/>
            <person name="Anderson J.B."/>
            <person name="Grigoriev I.V."/>
            <person name="Gueldener U."/>
            <person name="Muensterkoetter M."/>
            <person name="Nagy L.G."/>
        </authorList>
    </citation>
    <scope>NUCLEOTIDE SEQUENCE [LARGE SCALE GENOMIC DNA]</scope>
    <source>
        <strain evidence="4">28-4</strain>
    </source>
</reference>
<evidence type="ECO:0000259" key="2">
    <source>
        <dbReference type="Pfam" id="PF01693"/>
    </source>
</evidence>
<dbReference type="Pfam" id="PF01693">
    <property type="entry name" value="Cauli_VI"/>
    <property type="match status" value="1"/>
</dbReference>
<organism evidence="3 4">
    <name type="scientific">Armillaria solidipes</name>
    <dbReference type="NCBI Taxonomy" id="1076256"/>
    <lineage>
        <taxon>Eukaryota</taxon>
        <taxon>Fungi</taxon>
        <taxon>Dikarya</taxon>
        <taxon>Basidiomycota</taxon>
        <taxon>Agaricomycotina</taxon>
        <taxon>Agaricomycetes</taxon>
        <taxon>Agaricomycetidae</taxon>
        <taxon>Agaricales</taxon>
        <taxon>Marasmiineae</taxon>
        <taxon>Physalacriaceae</taxon>
        <taxon>Armillaria</taxon>
    </lineage>
</organism>
<feature type="compositionally biased region" description="Basic and acidic residues" evidence="1">
    <location>
        <begin position="93"/>
        <end position="107"/>
    </location>
</feature>
<dbReference type="Proteomes" id="UP000218334">
    <property type="component" value="Unassembled WGS sequence"/>
</dbReference>
<evidence type="ECO:0000256" key="1">
    <source>
        <dbReference type="SAM" id="MobiDB-lite"/>
    </source>
</evidence>
<proteinExistence type="predicted"/>
<keyword evidence="4" id="KW-1185">Reference proteome</keyword>
<dbReference type="InterPro" id="IPR037056">
    <property type="entry name" value="RNase_H1_N_sf"/>
</dbReference>
<sequence>MTTTVVRPPRRGGTPQAQSPPPFIPSTPVKPSIIKREATPTTPRKTQHYAKQNSAPSPATTPSFRTPTKFPLAHQYPLKRAGEEKATATPSFDRLRPRIPHPNELREPSPVLPPVKKWYVVTVGQDVGIFSSWLDVAARIRGVPEPAHISRPTYAQAVAEYRQQFDTGKVQIVLVPGSQKAEEAKMAAQVETTTFEDEYGEFTYDEDVEQAIYEAEVYAKAERAYRDVLLAHGFTVPK</sequence>
<feature type="compositionally biased region" description="Polar residues" evidence="1">
    <location>
        <begin position="39"/>
        <end position="66"/>
    </location>
</feature>
<dbReference type="AlphaFoldDB" id="A0A2H3B806"/>
<dbReference type="EMBL" id="KZ293511">
    <property type="protein sequence ID" value="PBK59166.1"/>
    <property type="molecule type" value="Genomic_DNA"/>
</dbReference>
<protein>
    <recommendedName>
        <fullName evidence="2">Ribonuclease H1 N-terminal domain-containing protein</fullName>
    </recommendedName>
</protein>